<name>A0A8E2JFP4_9PEZI</name>
<reference evidence="1 2" key="1">
    <citation type="journal article" date="2016" name="Nat. Commun.">
        <title>Ectomycorrhizal ecology is imprinted in the genome of the dominant symbiotic fungus Cenococcum geophilum.</title>
        <authorList>
            <consortium name="DOE Joint Genome Institute"/>
            <person name="Peter M."/>
            <person name="Kohler A."/>
            <person name="Ohm R.A."/>
            <person name="Kuo A."/>
            <person name="Krutzmann J."/>
            <person name="Morin E."/>
            <person name="Arend M."/>
            <person name="Barry K.W."/>
            <person name="Binder M."/>
            <person name="Choi C."/>
            <person name="Clum A."/>
            <person name="Copeland A."/>
            <person name="Grisel N."/>
            <person name="Haridas S."/>
            <person name="Kipfer T."/>
            <person name="LaButti K."/>
            <person name="Lindquist E."/>
            <person name="Lipzen A."/>
            <person name="Maire R."/>
            <person name="Meier B."/>
            <person name="Mihaltcheva S."/>
            <person name="Molinier V."/>
            <person name="Murat C."/>
            <person name="Poggeler S."/>
            <person name="Quandt C.A."/>
            <person name="Sperisen C."/>
            <person name="Tritt A."/>
            <person name="Tisserant E."/>
            <person name="Crous P.W."/>
            <person name="Henrissat B."/>
            <person name="Nehls U."/>
            <person name="Egli S."/>
            <person name="Spatafora J.W."/>
            <person name="Grigoriev I.V."/>
            <person name="Martin F.M."/>
        </authorList>
    </citation>
    <scope>NUCLEOTIDE SEQUENCE [LARGE SCALE GENOMIC DNA]</scope>
    <source>
        <strain evidence="1 2">CBS 459.81</strain>
    </source>
</reference>
<keyword evidence="2" id="KW-1185">Reference proteome</keyword>
<proteinExistence type="predicted"/>
<organism evidence="1 2">
    <name type="scientific">Lepidopterella palustris CBS 459.81</name>
    <dbReference type="NCBI Taxonomy" id="1314670"/>
    <lineage>
        <taxon>Eukaryota</taxon>
        <taxon>Fungi</taxon>
        <taxon>Dikarya</taxon>
        <taxon>Ascomycota</taxon>
        <taxon>Pezizomycotina</taxon>
        <taxon>Dothideomycetes</taxon>
        <taxon>Pleosporomycetidae</taxon>
        <taxon>Mytilinidiales</taxon>
        <taxon>Argynnaceae</taxon>
        <taxon>Lepidopterella</taxon>
    </lineage>
</organism>
<sequence>MPQALDFLLSPAAGAWTTSCRGAECSRHLFNRYPPKQLGSLSPAVFSPRRVLLRAHHCGSALGSCFHTWIGTQASIPRRRDSANTSSTAATPRLHHAFSSSFRALLLMLHVRVTSRRPETFITSYRIHCSLSLADNTGGSSWY</sequence>
<protein>
    <submittedName>
        <fullName evidence="1">Uncharacterized protein</fullName>
    </submittedName>
</protein>
<dbReference type="Proteomes" id="UP000250266">
    <property type="component" value="Unassembled WGS sequence"/>
</dbReference>
<evidence type="ECO:0000313" key="1">
    <source>
        <dbReference type="EMBL" id="OCK80687.1"/>
    </source>
</evidence>
<gene>
    <name evidence="1" type="ORF">K432DRAFT_38280</name>
</gene>
<evidence type="ECO:0000313" key="2">
    <source>
        <dbReference type="Proteomes" id="UP000250266"/>
    </source>
</evidence>
<dbReference type="EMBL" id="KV744950">
    <property type="protein sequence ID" value="OCK80687.1"/>
    <property type="molecule type" value="Genomic_DNA"/>
</dbReference>
<accession>A0A8E2JFP4</accession>
<dbReference type="AlphaFoldDB" id="A0A8E2JFP4"/>